<proteinExistence type="predicted"/>
<reference evidence="1" key="1">
    <citation type="submission" date="2014-11" db="EMBL/GenBank/DDBJ databases">
        <authorList>
            <person name="Amaro Gonzalez C."/>
        </authorList>
    </citation>
    <scope>NUCLEOTIDE SEQUENCE</scope>
</reference>
<dbReference type="AlphaFoldDB" id="A0A0E9XDU2"/>
<name>A0A0E9XDU2_ANGAN</name>
<dbReference type="EMBL" id="GBXM01007675">
    <property type="protein sequence ID" value="JAI00903.1"/>
    <property type="molecule type" value="Transcribed_RNA"/>
</dbReference>
<protein>
    <submittedName>
        <fullName evidence="1">Uncharacterized protein</fullName>
    </submittedName>
</protein>
<evidence type="ECO:0000313" key="1">
    <source>
        <dbReference type="EMBL" id="JAI00903.1"/>
    </source>
</evidence>
<sequence>MYELFPPQSTSAVIMTGLLFKSDTFIAFPLQANSTSCSGC</sequence>
<reference evidence="1" key="2">
    <citation type="journal article" date="2015" name="Fish Shellfish Immunol.">
        <title>Early steps in the European eel (Anguilla anguilla)-Vibrio vulnificus interaction in the gills: Role of the RtxA13 toxin.</title>
        <authorList>
            <person name="Callol A."/>
            <person name="Pajuelo D."/>
            <person name="Ebbesson L."/>
            <person name="Teles M."/>
            <person name="MacKenzie S."/>
            <person name="Amaro C."/>
        </authorList>
    </citation>
    <scope>NUCLEOTIDE SEQUENCE</scope>
</reference>
<accession>A0A0E9XDU2</accession>
<organism evidence="1">
    <name type="scientific">Anguilla anguilla</name>
    <name type="common">European freshwater eel</name>
    <name type="synonym">Muraena anguilla</name>
    <dbReference type="NCBI Taxonomy" id="7936"/>
    <lineage>
        <taxon>Eukaryota</taxon>
        <taxon>Metazoa</taxon>
        <taxon>Chordata</taxon>
        <taxon>Craniata</taxon>
        <taxon>Vertebrata</taxon>
        <taxon>Euteleostomi</taxon>
        <taxon>Actinopterygii</taxon>
        <taxon>Neopterygii</taxon>
        <taxon>Teleostei</taxon>
        <taxon>Anguilliformes</taxon>
        <taxon>Anguillidae</taxon>
        <taxon>Anguilla</taxon>
    </lineage>
</organism>